<dbReference type="InterPro" id="IPR020904">
    <property type="entry name" value="Sc_DH/Rdtase_CS"/>
</dbReference>
<dbReference type="GO" id="GO:0005524">
    <property type="term" value="F:ATP binding"/>
    <property type="evidence" value="ECO:0007669"/>
    <property type="project" value="UniProtKB-KW"/>
</dbReference>
<reference evidence="8 9" key="1">
    <citation type="submission" date="2017-03" db="EMBL/GenBank/DDBJ databases">
        <title>Genome sequence of Paracoccus contaminans isolated from a water microcosm.</title>
        <authorList>
            <person name="Aurass P."/>
            <person name="Karste S."/>
            <person name="Trost E."/>
            <person name="Glaeser S.P."/>
            <person name="Kaempfer P."/>
            <person name="Flieger A."/>
        </authorList>
    </citation>
    <scope>NUCLEOTIDE SEQUENCE [LARGE SCALE GENOMIC DNA]</scope>
    <source>
        <strain evidence="9">RKI 16-01929T\LMG 29738T\CCM 8701T\CIP 111112T</strain>
        <plasmid evidence="9">Plasmid unnamed</plasmid>
    </source>
</reference>
<evidence type="ECO:0000259" key="7">
    <source>
        <dbReference type="SMART" id="SM00822"/>
    </source>
</evidence>
<gene>
    <name evidence="8" type="ORF">B0A89_14370</name>
</gene>
<dbReference type="SMART" id="SM00822">
    <property type="entry name" value="PKS_KR"/>
    <property type="match status" value="1"/>
</dbReference>
<accession>A0A1W6D1L0</accession>
<dbReference type="GO" id="GO:0015645">
    <property type="term" value="F:fatty acid ligase activity"/>
    <property type="evidence" value="ECO:0007669"/>
    <property type="project" value="TreeGrafter"/>
</dbReference>
<keyword evidence="9" id="KW-1185">Reference proteome</keyword>
<dbReference type="InterPro" id="IPR042099">
    <property type="entry name" value="ANL_N_sf"/>
</dbReference>
<keyword evidence="3" id="KW-0436">Ligase</keyword>
<keyword evidence="8" id="KW-0614">Plasmid</keyword>
<dbReference type="KEGG" id="pcon:B0A89_14370"/>
<dbReference type="OrthoDB" id="9803968at2"/>
<comment type="similarity">
    <text evidence="2">Belongs to the short-chain dehydrogenases/reductases (SDR) family.</text>
</comment>
<dbReference type="Gene3D" id="3.40.50.720">
    <property type="entry name" value="NAD(P)-binding Rossmann-like Domain"/>
    <property type="match status" value="1"/>
</dbReference>
<dbReference type="FunFam" id="3.40.50.720:FF:000215">
    <property type="entry name" value="3-hydroxyacyl-CoA dehydrogenase type-2"/>
    <property type="match status" value="1"/>
</dbReference>
<dbReference type="InterPro" id="IPR051087">
    <property type="entry name" value="Mitochondrial_ACSM"/>
</dbReference>
<dbReference type="GO" id="GO:0004321">
    <property type="term" value="F:fatty-acyl-CoA synthase activity"/>
    <property type="evidence" value="ECO:0007669"/>
    <property type="project" value="TreeGrafter"/>
</dbReference>
<dbReference type="InterPro" id="IPR036291">
    <property type="entry name" value="NAD(P)-bd_dom_sf"/>
</dbReference>
<dbReference type="InterPro" id="IPR025110">
    <property type="entry name" value="AMP-bd_C"/>
</dbReference>
<dbReference type="GO" id="GO:0006633">
    <property type="term" value="P:fatty acid biosynthetic process"/>
    <property type="evidence" value="ECO:0007669"/>
    <property type="project" value="TreeGrafter"/>
</dbReference>
<evidence type="ECO:0000256" key="5">
    <source>
        <dbReference type="ARBA" id="ARBA00022840"/>
    </source>
</evidence>
<sequence>MTEQSASMVRPGYADAINLFRIENAIAQLQGDLVTGLNACAECVDRHCGEDRLALRHVAPDGTLTSYSFEQLREMAARFANVLAAQGIKAGDVVAGMLPRTPELMAAVLGTWRIGAVYQPLFTAFGPAAIEQRFATSGAKLVVTNAANRAKLDDVPARPLVAMVLAAGEALPEGDLDLRAAMAAAPAQFDPVLRGGDDLFLMMSTSGTTGLPKGVPVPLRALLSFAGYMRHAIDLRPDDVFWNIADPGWAYGLYYAITGPLLLGQATTFVEAGFTAASTYEVIRRLGVTNLAGSPTAFRLLIAAGEGAAEPVKGMLRVVSSAGEPLNPEVIRWFDQHLGAPIHDHYGQTELGMVVNNHHGLDHPVRAGSAGYAMPGYRICVLDENRRELGPNQPGILAVDISNSPLLWFTGYHNKDTPAIAGGYYSTGDSVEFEADGSISFIGRLDDVITSSGYRIGPFDVESALLEHPAVTEAAVIGVPDPERTELVKAFVVLAEGHQGSDALADELAQYVKQRLSAHAYPRIIDFVTDLPKTPSGKIQRFVLRKAEISRQAAQAAPAPRQGMANAVVLVTGGGSGLGAAVARMVVQNGGKAVLLDVNADAGQAVAEELSAPAVFVKTDVTSEADGRAAIARAIEAFGRIDVMVNCAGVAPGEKILGKNGPHRLDSFARAITINLVGTFNMLRLAAEAMARNEPDARGERGVIVNTASIACQDGQIGQCAYAASKGGVASLTLPAARELARSGIRVVAIAPGIFGTPMMAGLPQEVQDSLGATVPFPSRLGDPAEYAALVRHVVENQMLNGEVIRLDGALRMAPK</sequence>
<dbReference type="Proteomes" id="UP000193017">
    <property type="component" value="Plasmid unnamed"/>
</dbReference>
<dbReference type="Pfam" id="PF00106">
    <property type="entry name" value="adh_short"/>
    <property type="match status" value="1"/>
</dbReference>
<dbReference type="PANTHER" id="PTHR43605:SF10">
    <property type="entry name" value="ACYL-COA SYNTHETASE MEDIUM CHAIN FAMILY MEMBER 3"/>
    <property type="match status" value="1"/>
</dbReference>
<evidence type="ECO:0000256" key="2">
    <source>
        <dbReference type="ARBA" id="ARBA00006484"/>
    </source>
</evidence>
<dbReference type="FunFam" id="3.30.300.30:FF:000005">
    <property type="entry name" value="Acyl-coenzyme A synthetase ACSM5, mitochondrial"/>
    <property type="match status" value="1"/>
</dbReference>
<geneLocation type="plasmid" evidence="8 9">
    <name>unnamed</name>
</geneLocation>
<evidence type="ECO:0000313" key="9">
    <source>
        <dbReference type="Proteomes" id="UP000193017"/>
    </source>
</evidence>
<dbReference type="PRINTS" id="PR00081">
    <property type="entry name" value="GDHRDH"/>
</dbReference>
<dbReference type="PRINTS" id="PR00080">
    <property type="entry name" value="SDRFAMILY"/>
</dbReference>
<protein>
    <recommendedName>
        <fullName evidence="7">Ketoreductase domain-containing protein</fullName>
    </recommendedName>
</protein>
<dbReference type="GO" id="GO:0006637">
    <property type="term" value="P:acyl-CoA metabolic process"/>
    <property type="evidence" value="ECO:0007669"/>
    <property type="project" value="TreeGrafter"/>
</dbReference>
<comment type="similarity">
    <text evidence="1">Belongs to the ATP-dependent AMP-binding enzyme family.</text>
</comment>
<proteinExistence type="inferred from homology"/>
<dbReference type="InterPro" id="IPR045851">
    <property type="entry name" value="AMP-bd_C_sf"/>
</dbReference>
<evidence type="ECO:0000256" key="6">
    <source>
        <dbReference type="ARBA" id="ARBA00023002"/>
    </source>
</evidence>
<keyword evidence="6" id="KW-0560">Oxidoreductase</keyword>
<keyword evidence="4" id="KW-0547">Nucleotide-binding</keyword>
<dbReference type="InterPro" id="IPR000873">
    <property type="entry name" value="AMP-dep_synth/lig_dom"/>
</dbReference>
<keyword evidence="5" id="KW-0067">ATP-binding</keyword>
<dbReference type="Pfam" id="PF13193">
    <property type="entry name" value="AMP-binding_C"/>
    <property type="match status" value="1"/>
</dbReference>
<dbReference type="AlphaFoldDB" id="A0A1W6D1L0"/>
<dbReference type="InterPro" id="IPR002347">
    <property type="entry name" value="SDR_fam"/>
</dbReference>
<dbReference type="GO" id="GO:0016405">
    <property type="term" value="F:CoA-ligase activity"/>
    <property type="evidence" value="ECO:0007669"/>
    <property type="project" value="UniProtKB-ARBA"/>
</dbReference>
<evidence type="ECO:0000256" key="1">
    <source>
        <dbReference type="ARBA" id="ARBA00006432"/>
    </source>
</evidence>
<dbReference type="EMBL" id="CP020613">
    <property type="protein sequence ID" value="ARJ71008.1"/>
    <property type="molecule type" value="Genomic_DNA"/>
</dbReference>
<evidence type="ECO:0000256" key="3">
    <source>
        <dbReference type="ARBA" id="ARBA00022598"/>
    </source>
</evidence>
<dbReference type="SUPFAM" id="SSF56801">
    <property type="entry name" value="Acetyl-CoA synthetase-like"/>
    <property type="match status" value="1"/>
</dbReference>
<dbReference type="Gene3D" id="3.30.300.30">
    <property type="match status" value="1"/>
</dbReference>
<dbReference type="CDD" id="cd05973">
    <property type="entry name" value="MACS_like_2"/>
    <property type="match status" value="1"/>
</dbReference>
<dbReference type="InterPro" id="IPR057326">
    <property type="entry name" value="KR_dom"/>
</dbReference>
<dbReference type="SUPFAM" id="SSF51735">
    <property type="entry name" value="NAD(P)-binding Rossmann-fold domains"/>
    <property type="match status" value="1"/>
</dbReference>
<dbReference type="PANTHER" id="PTHR43605">
    <property type="entry name" value="ACYL-COENZYME A SYNTHETASE"/>
    <property type="match status" value="1"/>
</dbReference>
<dbReference type="Pfam" id="PF00501">
    <property type="entry name" value="AMP-binding"/>
    <property type="match status" value="1"/>
</dbReference>
<name>A0A1W6D1L0_9RHOB</name>
<feature type="domain" description="Ketoreductase" evidence="7">
    <location>
        <begin position="567"/>
        <end position="753"/>
    </location>
</feature>
<evidence type="ECO:0000313" key="8">
    <source>
        <dbReference type="EMBL" id="ARJ71008.1"/>
    </source>
</evidence>
<dbReference type="PROSITE" id="PS00061">
    <property type="entry name" value="ADH_SHORT"/>
    <property type="match status" value="1"/>
</dbReference>
<dbReference type="CDD" id="cd05371">
    <property type="entry name" value="HSD10-like_SDR_c"/>
    <property type="match status" value="1"/>
</dbReference>
<evidence type="ECO:0000256" key="4">
    <source>
        <dbReference type="ARBA" id="ARBA00022741"/>
    </source>
</evidence>
<dbReference type="GO" id="GO:0016491">
    <property type="term" value="F:oxidoreductase activity"/>
    <property type="evidence" value="ECO:0007669"/>
    <property type="project" value="UniProtKB-KW"/>
</dbReference>
<organism evidence="8 9">
    <name type="scientific">Paracoccus contaminans</name>
    <dbReference type="NCBI Taxonomy" id="1945662"/>
    <lineage>
        <taxon>Bacteria</taxon>
        <taxon>Pseudomonadati</taxon>
        <taxon>Pseudomonadota</taxon>
        <taxon>Alphaproteobacteria</taxon>
        <taxon>Rhodobacterales</taxon>
        <taxon>Paracoccaceae</taxon>
        <taxon>Paracoccus</taxon>
    </lineage>
</organism>
<dbReference type="Gene3D" id="3.40.50.12780">
    <property type="entry name" value="N-terminal domain of ligase-like"/>
    <property type="match status" value="1"/>
</dbReference>